<dbReference type="InterPro" id="IPR011010">
    <property type="entry name" value="DNA_brk_join_enz"/>
</dbReference>
<evidence type="ECO:0000313" key="4">
    <source>
        <dbReference type="EMBL" id="NFF88510.1"/>
    </source>
</evidence>
<dbReference type="InterPro" id="IPR010998">
    <property type="entry name" value="Integrase_recombinase_N"/>
</dbReference>
<evidence type="ECO:0000256" key="1">
    <source>
        <dbReference type="ARBA" id="ARBA00008857"/>
    </source>
</evidence>
<name>A0A6B4RQX8_CLOBO</name>
<dbReference type="Pfam" id="PF00589">
    <property type="entry name" value="Phage_integrase"/>
    <property type="match status" value="1"/>
</dbReference>
<dbReference type="PROSITE" id="PS51900">
    <property type="entry name" value="CB"/>
    <property type="match status" value="1"/>
</dbReference>
<dbReference type="AlphaFoldDB" id="A0A6B4RQX8"/>
<evidence type="ECO:0000256" key="3">
    <source>
        <dbReference type="ARBA" id="ARBA00023172"/>
    </source>
</evidence>
<proteinExistence type="inferred from homology"/>
<dbReference type="SUPFAM" id="SSF56349">
    <property type="entry name" value="DNA breaking-rejoining enzymes"/>
    <property type="match status" value="1"/>
</dbReference>
<dbReference type="GO" id="GO:0006310">
    <property type="term" value="P:DNA recombination"/>
    <property type="evidence" value="ECO:0007669"/>
    <property type="project" value="UniProtKB-KW"/>
</dbReference>
<dbReference type="InterPro" id="IPR013762">
    <property type="entry name" value="Integrase-like_cat_sf"/>
</dbReference>
<comment type="caution">
    <text evidence="4">The sequence shown here is derived from an EMBL/GenBank/DDBJ whole genome shotgun (WGS) entry which is preliminary data.</text>
</comment>
<dbReference type="InterPro" id="IPR002104">
    <property type="entry name" value="Integrase_catalytic"/>
</dbReference>
<protein>
    <submittedName>
        <fullName evidence="4">Site-specific integrase</fullName>
    </submittedName>
</protein>
<dbReference type="Gene3D" id="1.10.150.130">
    <property type="match status" value="1"/>
</dbReference>
<dbReference type="PROSITE" id="PS51898">
    <property type="entry name" value="TYR_RECOMBINASE"/>
    <property type="match status" value="1"/>
</dbReference>
<dbReference type="GO" id="GO:0003677">
    <property type="term" value="F:DNA binding"/>
    <property type="evidence" value="ECO:0007669"/>
    <property type="project" value="UniProtKB-UniRule"/>
</dbReference>
<dbReference type="PANTHER" id="PTHR30349:SF64">
    <property type="entry name" value="PROPHAGE INTEGRASE INTD-RELATED"/>
    <property type="match status" value="1"/>
</dbReference>
<keyword evidence="2" id="KW-0238">DNA-binding</keyword>
<organism evidence="4 5">
    <name type="scientific">Clostridium botulinum</name>
    <dbReference type="NCBI Taxonomy" id="1491"/>
    <lineage>
        <taxon>Bacteria</taxon>
        <taxon>Bacillati</taxon>
        <taxon>Bacillota</taxon>
        <taxon>Clostridia</taxon>
        <taxon>Eubacteriales</taxon>
        <taxon>Clostridiaceae</taxon>
        <taxon>Clostridium</taxon>
    </lineage>
</organism>
<keyword evidence="3" id="KW-0233">DNA recombination</keyword>
<dbReference type="InterPro" id="IPR044068">
    <property type="entry name" value="CB"/>
</dbReference>
<evidence type="ECO:0000313" key="5">
    <source>
        <dbReference type="Proteomes" id="UP000476820"/>
    </source>
</evidence>
<dbReference type="Proteomes" id="UP000476820">
    <property type="component" value="Unassembled WGS sequence"/>
</dbReference>
<dbReference type="InterPro" id="IPR050090">
    <property type="entry name" value="Tyrosine_recombinase_XerCD"/>
</dbReference>
<dbReference type="CDD" id="cd01189">
    <property type="entry name" value="INT_ICEBs1_C_like"/>
    <property type="match status" value="1"/>
</dbReference>
<evidence type="ECO:0000256" key="2">
    <source>
        <dbReference type="ARBA" id="ARBA00023125"/>
    </source>
</evidence>
<sequence>MAVKTNYTANGKNYFRVSASFGRDANGKLIRKYFYGKSQKEAQQKLEDYKFGLKNGLTINSDVMLSSAIKTWLFEFIKGSIKDSCFDRYECTYRTYLKCAPFCNKYIKDVTALDIQRYYNDLFKNGKSTSSIKRADKLLKRFFKYSISEGFILRNPCDNIKIPKDFYTAAAEVEIFSKEDLKLIINYTDNYPKLIKYIALASLATGMRQGEVLGLKWDDIDLDSKEISIQRTLTCYTAIIGEERKLVRDIHSPKTKNSIRKIPLPDSLIPILKEIKKQQNINILKAGTYYKDEYKGFIFLTKDGNLIHKSWVDTSWRNYLKKCNVKHKKFHALRHTYATLQFENDVPLKTVSILLGHSTISITADIYTHVLKKEKEKTMDIINVLNMC</sequence>
<dbReference type="PANTHER" id="PTHR30349">
    <property type="entry name" value="PHAGE INTEGRASE-RELATED"/>
    <property type="match status" value="1"/>
</dbReference>
<dbReference type="Gene3D" id="1.10.443.10">
    <property type="entry name" value="Intergrase catalytic core"/>
    <property type="match status" value="1"/>
</dbReference>
<gene>
    <name evidence="4" type="ORF">FC774_11595</name>
</gene>
<dbReference type="GO" id="GO:0015074">
    <property type="term" value="P:DNA integration"/>
    <property type="evidence" value="ECO:0007669"/>
    <property type="project" value="InterPro"/>
</dbReference>
<dbReference type="EMBL" id="SWOV01000031">
    <property type="protein sequence ID" value="NFF88510.1"/>
    <property type="molecule type" value="Genomic_DNA"/>
</dbReference>
<reference evidence="4 5" key="1">
    <citation type="submission" date="2019-04" db="EMBL/GenBank/DDBJ databases">
        <title>Genome sequencing of Clostridium botulinum Groups I-IV and Clostridium butyricum.</title>
        <authorList>
            <person name="Brunt J."/>
            <person name="Van Vliet A.H.M."/>
            <person name="Stringer S.C."/>
            <person name="Carter A.T."/>
            <person name="Peck M.W."/>
        </authorList>
    </citation>
    <scope>NUCLEOTIDE SEQUENCE [LARGE SCALE GENOMIC DNA]</scope>
    <source>
        <strain evidence="4 5">1605</strain>
    </source>
</reference>
<dbReference type="RefSeq" id="WP_061301946.1">
    <property type="nucleotide sequence ID" value="NZ_LFPA01000088.1"/>
</dbReference>
<accession>A0A6B4RQX8</accession>
<comment type="similarity">
    <text evidence="1">Belongs to the 'phage' integrase family.</text>
</comment>